<evidence type="ECO:0000313" key="1">
    <source>
        <dbReference type="EMBL" id="MDQ0268908.1"/>
    </source>
</evidence>
<dbReference type="RefSeq" id="WP_307472035.1">
    <property type="nucleotide sequence ID" value="NZ_JAUSUB010000002.1"/>
</dbReference>
<protein>
    <recommendedName>
        <fullName evidence="3">Fur-regulated basic protein FbpA</fullName>
    </recommendedName>
</protein>
<name>A0ABU0AEP3_9BACI</name>
<accession>A0ABU0AEP3</accession>
<keyword evidence="2" id="KW-1185">Reference proteome</keyword>
<evidence type="ECO:0000313" key="2">
    <source>
        <dbReference type="Proteomes" id="UP001238088"/>
    </source>
</evidence>
<dbReference type="EMBL" id="JAUSUB010000002">
    <property type="protein sequence ID" value="MDQ0268908.1"/>
    <property type="molecule type" value="Genomic_DNA"/>
</dbReference>
<organism evidence="1 2">
    <name type="scientific">Cytobacillus purgationiresistens</name>
    <dbReference type="NCBI Taxonomy" id="863449"/>
    <lineage>
        <taxon>Bacteria</taxon>
        <taxon>Bacillati</taxon>
        <taxon>Bacillota</taxon>
        <taxon>Bacilli</taxon>
        <taxon>Bacillales</taxon>
        <taxon>Bacillaceae</taxon>
        <taxon>Cytobacillus</taxon>
    </lineage>
</organism>
<reference evidence="1 2" key="1">
    <citation type="submission" date="2023-07" db="EMBL/GenBank/DDBJ databases">
        <title>Genomic Encyclopedia of Type Strains, Phase IV (KMG-IV): sequencing the most valuable type-strain genomes for metagenomic binning, comparative biology and taxonomic classification.</title>
        <authorList>
            <person name="Goeker M."/>
        </authorList>
    </citation>
    <scope>NUCLEOTIDE SEQUENCE [LARGE SCALE GENOMIC DNA]</scope>
    <source>
        <strain evidence="1 2">DSM 23494</strain>
    </source>
</reference>
<sequence>MGRARLVNKAKLQQRLKYNFVLEKLEKLGVKESQQGVPLHKLSYEELKYELTLASFREIDVINDENRWF</sequence>
<dbReference type="Proteomes" id="UP001238088">
    <property type="component" value="Unassembled WGS sequence"/>
</dbReference>
<proteinExistence type="predicted"/>
<evidence type="ECO:0008006" key="3">
    <source>
        <dbReference type="Google" id="ProtNLM"/>
    </source>
</evidence>
<comment type="caution">
    <text evidence="1">The sequence shown here is derived from an EMBL/GenBank/DDBJ whole genome shotgun (WGS) entry which is preliminary data.</text>
</comment>
<gene>
    <name evidence="1" type="ORF">J2S17_000777</name>
</gene>